<feature type="domain" description="Protein kinase" evidence="2">
    <location>
        <begin position="1"/>
        <end position="82"/>
    </location>
</feature>
<dbReference type="InterPro" id="IPR000719">
    <property type="entry name" value="Prot_kinase_dom"/>
</dbReference>
<organism evidence="3 4">
    <name type="scientific">Elaeophora elaphi</name>
    <dbReference type="NCBI Taxonomy" id="1147741"/>
    <lineage>
        <taxon>Eukaryota</taxon>
        <taxon>Metazoa</taxon>
        <taxon>Ecdysozoa</taxon>
        <taxon>Nematoda</taxon>
        <taxon>Chromadorea</taxon>
        <taxon>Rhabditida</taxon>
        <taxon>Spirurina</taxon>
        <taxon>Spiruromorpha</taxon>
        <taxon>Filarioidea</taxon>
        <taxon>Onchocercidae</taxon>
        <taxon>Elaeophora</taxon>
    </lineage>
</organism>
<dbReference type="SUPFAM" id="SSF56112">
    <property type="entry name" value="Protein kinase-like (PK-like)"/>
    <property type="match status" value="1"/>
</dbReference>
<dbReference type="AlphaFoldDB" id="A0A0R3RRV6"/>
<keyword evidence="3" id="KW-1185">Reference proteome</keyword>
<evidence type="ECO:0000313" key="3">
    <source>
        <dbReference type="Proteomes" id="UP000050640"/>
    </source>
</evidence>
<dbReference type="STRING" id="1147741.A0A0R3RRV6"/>
<dbReference type="Gene3D" id="1.10.510.10">
    <property type="entry name" value="Transferase(Phosphotransferase) domain 1"/>
    <property type="match status" value="1"/>
</dbReference>
<dbReference type="Proteomes" id="UP000050640">
    <property type="component" value="Unplaced"/>
</dbReference>
<feature type="coiled-coil region" evidence="1">
    <location>
        <begin position="72"/>
        <end position="106"/>
    </location>
</feature>
<accession>A0A0R3RRV6</accession>
<dbReference type="WBParaSite" id="EEL_0000450401-mRNA-1">
    <property type="protein sequence ID" value="EEL_0000450401-mRNA-1"/>
    <property type="gene ID" value="EEL_0000450401"/>
</dbReference>
<dbReference type="GO" id="GO:0004672">
    <property type="term" value="F:protein kinase activity"/>
    <property type="evidence" value="ECO:0007669"/>
    <property type="project" value="InterPro"/>
</dbReference>
<dbReference type="GO" id="GO:0005524">
    <property type="term" value="F:ATP binding"/>
    <property type="evidence" value="ECO:0007669"/>
    <property type="project" value="InterPro"/>
</dbReference>
<dbReference type="PROSITE" id="PS50011">
    <property type="entry name" value="PROTEIN_KINASE_DOM"/>
    <property type="match status" value="1"/>
</dbReference>
<evidence type="ECO:0000259" key="2">
    <source>
        <dbReference type="PROSITE" id="PS50011"/>
    </source>
</evidence>
<evidence type="ECO:0000256" key="1">
    <source>
        <dbReference type="SAM" id="Coils"/>
    </source>
</evidence>
<reference evidence="4" key="1">
    <citation type="submission" date="2017-02" db="UniProtKB">
        <authorList>
            <consortium name="WormBaseParasite"/>
        </authorList>
    </citation>
    <scope>IDENTIFICATION</scope>
</reference>
<dbReference type="InterPro" id="IPR011009">
    <property type="entry name" value="Kinase-like_dom_sf"/>
</dbReference>
<name>A0A0R3RRV6_9BILA</name>
<evidence type="ECO:0000313" key="4">
    <source>
        <dbReference type="WBParaSite" id="EEL_0000450401-mRNA-1"/>
    </source>
</evidence>
<proteinExistence type="predicted"/>
<keyword evidence="1" id="KW-0175">Coiled coil</keyword>
<sequence>MVDVYSAGIVFFELCVPFYTQMERLEAIGKLKKGELSERFKTSFSDEAKLIKEMCRKNPEERLHAFEVVAELGKIGENMESLKNRIQELEKEIMRLRNLLRDHNITEI</sequence>
<protein>
    <submittedName>
        <fullName evidence="4">Protein kinase domain-containing protein</fullName>
    </submittedName>
</protein>